<dbReference type="InterPro" id="IPR036388">
    <property type="entry name" value="WH-like_DNA-bd_sf"/>
</dbReference>
<dbReference type="Pfam" id="PF25583">
    <property type="entry name" value="WCX"/>
    <property type="match status" value="1"/>
</dbReference>
<dbReference type="InterPro" id="IPR028349">
    <property type="entry name" value="PafC-like"/>
</dbReference>
<dbReference type="InterPro" id="IPR026881">
    <property type="entry name" value="WYL_dom"/>
</dbReference>
<organism evidence="4 5">
    <name type="scientific">Thermobacillus xylanilyticus</name>
    <dbReference type="NCBI Taxonomy" id="76633"/>
    <lineage>
        <taxon>Bacteria</taxon>
        <taxon>Bacillati</taxon>
        <taxon>Bacillota</taxon>
        <taxon>Bacilli</taxon>
        <taxon>Bacillales</taxon>
        <taxon>Paenibacillaceae</taxon>
        <taxon>Thermobacillus</taxon>
    </lineage>
</organism>
<evidence type="ECO:0000259" key="1">
    <source>
        <dbReference type="Pfam" id="PF08279"/>
    </source>
</evidence>
<feature type="domain" description="Helix-turn-helix type 11" evidence="1">
    <location>
        <begin position="8"/>
        <end position="59"/>
    </location>
</feature>
<accession>A0ABN7RK70</accession>
<dbReference type="RefSeq" id="WP_213483126.1">
    <property type="nucleotide sequence ID" value="NZ_CAJRAY010000005.1"/>
</dbReference>
<protein>
    <submittedName>
        <fullName evidence="4">Transcriptional regulator, DeoR</fullName>
    </submittedName>
</protein>
<feature type="domain" description="WCX" evidence="3">
    <location>
        <begin position="248"/>
        <end position="314"/>
    </location>
</feature>
<dbReference type="InterPro" id="IPR051534">
    <property type="entry name" value="CBASS_pafABC_assoc_protein"/>
</dbReference>
<evidence type="ECO:0000259" key="3">
    <source>
        <dbReference type="Pfam" id="PF25583"/>
    </source>
</evidence>
<dbReference type="PANTHER" id="PTHR34580:SF3">
    <property type="entry name" value="PROTEIN PAFB"/>
    <property type="match status" value="1"/>
</dbReference>
<evidence type="ECO:0000313" key="4">
    <source>
        <dbReference type="EMBL" id="CAG5077079.1"/>
    </source>
</evidence>
<dbReference type="PIRSF" id="PIRSF016838">
    <property type="entry name" value="PafC"/>
    <property type="match status" value="1"/>
</dbReference>
<feature type="domain" description="WYL" evidence="2">
    <location>
        <begin position="141"/>
        <end position="206"/>
    </location>
</feature>
<dbReference type="InterPro" id="IPR013196">
    <property type="entry name" value="HTH_11"/>
</dbReference>
<dbReference type="PROSITE" id="PS52050">
    <property type="entry name" value="WYL"/>
    <property type="match status" value="1"/>
</dbReference>
<evidence type="ECO:0000313" key="5">
    <source>
        <dbReference type="Proteomes" id="UP000681526"/>
    </source>
</evidence>
<dbReference type="EMBL" id="CAJRAY010000005">
    <property type="protein sequence ID" value="CAG5077079.1"/>
    <property type="molecule type" value="Genomic_DNA"/>
</dbReference>
<dbReference type="Pfam" id="PF08279">
    <property type="entry name" value="HTH_11"/>
    <property type="match status" value="1"/>
</dbReference>
<dbReference type="InterPro" id="IPR036390">
    <property type="entry name" value="WH_DNA-bd_sf"/>
</dbReference>
<proteinExistence type="predicted"/>
<dbReference type="Proteomes" id="UP000681526">
    <property type="component" value="Unassembled WGS sequence"/>
</dbReference>
<reference evidence="4 5" key="1">
    <citation type="submission" date="2021-04" db="EMBL/GenBank/DDBJ databases">
        <authorList>
            <person name="Rakotoarivonina H."/>
        </authorList>
    </citation>
    <scope>NUCLEOTIDE SEQUENCE [LARGE SCALE GENOMIC DNA]</scope>
    <source>
        <strain evidence="4 5">XE</strain>
    </source>
</reference>
<gene>
    <name evidence="4" type="primary">txxe 145-DeoR</name>
    <name evidence="4" type="ORF">TXXE_01130</name>
</gene>
<evidence type="ECO:0000259" key="2">
    <source>
        <dbReference type="Pfam" id="PF13280"/>
    </source>
</evidence>
<comment type="caution">
    <text evidence="4">The sequence shown here is derived from an EMBL/GenBank/DDBJ whole genome shotgun (WGS) entry which is preliminary data.</text>
</comment>
<dbReference type="Gene3D" id="1.10.10.10">
    <property type="entry name" value="Winged helix-like DNA-binding domain superfamily/Winged helix DNA-binding domain"/>
    <property type="match status" value="1"/>
</dbReference>
<dbReference type="InterPro" id="IPR057727">
    <property type="entry name" value="WCX_dom"/>
</dbReference>
<name>A0ABN7RK70_THEXY</name>
<sequence length="334" mass="38276">MAKWDNMLAILWMLRSRRKMTAAEIADALEISVRTVYRYMDALCACGVPIISDAGHDGGFRLPEHFNADVPLLLSASELKAIVEAAKFAEGAGYPHTADLQRALGKIRQRMNEAQRGELQRLTGSLEVIAPAQGPSLADRLRRLEEAAQAGCTVRVTYQKESGEVSERKLDPHGLAYRNHHWYAVAYCHQAGELRTFRVDRMTDLRETEERFARPERFSAAEFFRVQTDERREADGPIVRICLEGDAESLDAVCRHWHLQHMVTDRGDGEVCLEMDEPTMDKYMPVYLMTFGTRLRVVRPERLKRQVTERARRIMEFHADLTDSGCQERPLEWK</sequence>
<dbReference type="SUPFAM" id="SSF46785">
    <property type="entry name" value="Winged helix' DNA-binding domain"/>
    <property type="match status" value="1"/>
</dbReference>
<keyword evidence="5" id="KW-1185">Reference proteome</keyword>
<dbReference type="Pfam" id="PF13280">
    <property type="entry name" value="WYL"/>
    <property type="match status" value="1"/>
</dbReference>
<dbReference type="PANTHER" id="PTHR34580">
    <property type="match status" value="1"/>
</dbReference>